<gene>
    <name evidence="4" type="ORF">MNBD_BACTEROID02-1175</name>
</gene>
<proteinExistence type="predicted"/>
<dbReference type="Gene3D" id="3.40.50.360">
    <property type="match status" value="1"/>
</dbReference>
<protein>
    <submittedName>
        <fullName evidence="4">NADPH-dependent FMN reductase</fullName>
    </submittedName>
</protein>
<feature type="domain" description="NADPH-dependent FMN reductase-like" evidence="3">
    <location>
        <begin position="5"/>
        <end position="115"/>
    </location>
</feature>
<name>A0A3B0R9Z0_9ZZZZ</name>
<sequence length="174" mass="20663">MKKGIIIQASSRSKGDTFKIVSYLQEQTGFDVIDLSQKRINHFDYEFKNQDDDFNDLFKNIVLNYKTIVFATPIYWYTMSGLLKVFMDRISDFLHKEKDFRRLLREKQMAVLSCSNEDKLFEGFTMPFVETANYLGMDFLGHKHTWVENNVIPEQVKQNIREFVAKQIHEKQIN</sequence>
<accession>A0A3B0R9Z0</accession>
<evidence type="ECO:0000256" key="1">
    <source>
        <dbReference type="ARBA" id="ARBA00022630"/>
    </source>
</evidence>
<reference evidence="4" key="1">
    <citation type="submission" date="2018-06" db="EMBL/GenBank/DDBJ databases">
        <authorList>
            <person name="Zhirakovskaya E."/>
        </authorList>
    </citation>
    <scope>NUCLEOTIDE SEQUENCE</scope>
</reference>
<dbReference type="InterPro" id="IPR005025">
    <property type="entry name" value="FMN_Rdtase-like_dom"/>
</dbReference>
<keyword evidence="2" id="KW-0288">FMN</keyword>
<dbReference type="AlphaFoldDB" id="A0A3B0R9Z0"/>
<dbReference type="EMBL" id="UOEB01000248">
    <property type="protein sequence ID" value="VAV85836.1"/>
    <property type="molecule type" value="Genomic_DNA"/>
</dbReference>
<evidence type="ECO:0000313" key="4">
    <source>
        <dbReference type="EMBL" id="VAV85836.1"/>
    </source>
</evidence>
<keyword evidence="1" id="KW-0285">Flavoprotein</keyword>
<dbReference type="SUPFAM" id="SSF52218">
    <property type="entry name" value="Flavoproteins"/>
    <property type="match status" value="1"/>
</dbReference>
<dbReference type="GO" id="GO:0016491">
    <property type="term" value="F:oxidoreductase activity"/>
    <property type="evidence" value="ECO:0007669"/>
    <property type="project" value="InterPro"/>
</dbReference>
<dbReference type="InterPro" id="IPR029039">
    <property type="entry name" value="Flavoprotein-like_sf"/>
</dbReference>
<organism evidence="4">
    <name type="scientific">hydrothermal vent metagenome</name>
    <dbReference type="NCBI Taxonomy" id="652676"/>
    <lineage>
        <taxon>unclassified sequences</taxon>
        <taxon>metagenomes</taxon>
        <taxon>ecological metagenomes</taxon>
    </lineage>
</organism>
<dbReference type="Pfam" id="PF03358">
    <property type="entry name" value="FMN_red"/>
    <property type="match status" value="1"/>
</dbReference>
<evidence type="ECO:0000256" key="2">
    <source>
        <dbReference type="ARBA" id="ARBA00022643"/>
    </source>
</evidence>
<dbReference type="PANTHER" id="PTHR43278">
    <property type="entry name" value="NAD(P)H-DEPENDENT FMN-CONTAINING OXIDOREDUCTASE YWQN-RELATED"/>
    <property type="match status" value="1"/>
</dbReference>
<dbReference type="InterPro" id="IPR051796">
    <property type="entry name" value="ISF_SsuE-like"/>
</dbReference>
<evidence type="ECO:0000259" key="3">
    <source>
        <dbReference type="Pfam" id="PF03358"/>
    </source>
</evidence>
<dbReference type="PANTHER" id="PTHR43278:SF4">
    <property type="entry name" value="NAD(P)H-DEPENDENT FMN-CONTAINING OXIDOREDUCTASE YWQN-RELATED"/>
    <property type="match status" value="1"/>
</dbReference>